<feature type="region of interest" description="Disordered" evidence="1">
    <location>
        <begin position="1"/>
        <end position="69"/>
    </location>
</feature>
<comment type="caution">
    <text evidence="2">The sequence shown here is derived from an EMBL/GenBank/DDBJ whole genome shotgun (WGS) entry which is preliminary data.</text>
</comment>
<dbReference type="Proteomes" id="UP000663843">
    <property type="component" value="Unassembled WGS sequence"/>
</dbReference>
<protein>
    <submittedName>
        <fullName evidence="2">Uncharacterized protein</fullName>
    </submittedName>
</protein>
<organism evidence="2 3">
    <name type="scientific">Rhizoctonia solani</name>
    <dbReference type="NCBI Taxonomy" id="456999"/>
    <lineage>
        <taxon>Eukaryota</taxon>
        <taxon>Fungi</taxon>
        <taxon>Dikarya</taxon>
        <taxon>Basidiomycota</taxon>
        <taxon>Agaricomycotina</taxon>
        <taxon>Agaricomycetes</taxon>
        <taxon>Cantharellales</taxon>
        <taxon>Ceratobasidiaceae</taxon>
        <taxon>Rhizoctonia</taxon>
    </lineage>
</organism>
<gene>
    <name evidence="2" type="ORF">RDB_LOCUS196499</name>
</gene>
<feature type="compositionally biased region" description="Polar residues" evidence="1">
    <location>
        <begin position="47"/>
        <end position="56"/>
    </location>
</feature>
<reference evidence="2" key="1">
    <citation type="submission" date="2021-01" db="EMBL/GenBank/DDBJ databases">
        <authorList>
            <person name="Kaushik A."/>
        </authorList>
    </citation>
    <scope>NUCLEOTIDE SEQUENCE</scope>
    <source>
        <strain evidence="2">AG2-2IIIB</strain>
    </source>
</reference>
<sequence>MGKPTGASKSKQNRGRKTTGGIAQRGQLETRGQTNAHYQNRPGPTMEQLQAASQPSKCEEDCELDDDEE</sequence>
<proteinExistence type="predicted"/>
<evidence type="ECO:0000313" key="3">
    <source>
        <dbReference type="Proteomes" id="UP000663843"/>
    </source>
</evidence>
<evidence type="ECO:0000313" key="2">
    <source>
        <dbReference type="EMBL" id="CAE6540617.1"/>
    </source>
</evidence>
<evidence type="ECO:0000256" key="1">
    <source>
        <dbReference type="SAM" id="MobiDB-lite"/>
    </source>
</evidence>
<dbReference type="EMBL" id="CAJMWT010010027">
    <property type="protein sequence ID" value="CAE6540617.1"/>
    <property type="molecule type" value="Genomic_DNA"/>
</dbReference>
<accession>A0A8H3DVQ2</accession>
<dbReference type="AlphaFoldDB" id="A0A8H3DVQ2"/>
<name>A0A8H3DVQ2_9AGAM</name>
<feature type="compositionally biased region" description="Acidic residues" evidence="1">
    <location>
        <begin position="60"/>
        <end position="69"/>
    </location>
</feature>